<proteinExistence type="predicted"/>
<dbReference type="GO" id="GO:0046872">
    <property type="term" value="F:metal ion binding"/>
    <property type="evidence" value="ECO:0007669"/>
    <property type="project" value="InterPro"/>
</dbReference>
<keyword evidence="4" id="KW-1185">Reference proteome</keyword>
<dbReference type="eggNOG" id="COG0189">
    <property type="taxonomic scope" value="Bacteria"/>
</dbReference>
<dbReference type="AlphaFoldDB" id="A0A1I5VFG5"/>
<name>A0A1I5VFG5_9ACTN</name>
<evidence type="ECO:0000256" key="1">
    <source>
        <dbReference type="PROSITE-ProRule" id="PRU00409"/>
    </source>
</evidence>
<evidence type="ECO:0000259" key="2">
    <source>
        <dbReference type="PROSITE" id="PS50975"/>
    </source>
</evidence>
<dbReference type="PROSITE" id="PS50975">
    <property type="entry name" value="ATP_GRASP"/>
    <property type="match status" value="1"/>
</dbReference>
<dbReference type="SUPFAM" id="SSF56059">
    <property type="entry name" value="Glutathione synthetase ATP-binding domain-like"/>
    <property type="match status" value="1"/>
</dbReference>
<dbReference type="GO" id="GO:0018169">
    <property type="term" value="F:ribosomal S6-glutamic acid ligase activity"/>
    <property type="evidence" value="ECO:0007669"/>
    <property type="project" value="TreeGrafter"/>
</dbReference>
<protein>
    <submittedName>
        <fullName evidence="3">SSU ribosomal protein S6P modification protein</fullName>
    </submittedName>
</protein>
<keyword evidence="1" id="KW-0067">ATP-binding</keyword>
<keyword evidence="1" id="KW-0547">Nucleotide-binding</keyword>
<sequence length="267" mass="27225">MSGVRVCVLVEAGSDATRNPLLRPLGAALTARGGGLTSFDATVPWEPSDLPEADVYLIKGGDPAVLCAAGAVADAGGACLNALPATLRAIDKIRSLALLERAGLPVPPTTVAADAGAVAELLRTAGRPRFVKPLRGRLGRDAGTLYPGEHPAGGGPWLVQDVIDGPGFDYKVCGVDDRAAVLRVRVEPGCPDVPRVPVPDPDPSLVRLGLRTAEACGLVCWGIDVVTCANGPVIVDVNTFPGFRGVPDAAGWVADAALAVAGRGRAP</sequence>
<dbReference type="InParanoid" id="A0A1I5VFG5"/>
<dbReference type="Proteomes" id="UP000183413">
    <property type="component" value="Unassembled WGS sequence"/>
</dbReference>
<evidence type="ECO:0000313" key="4">
    <source>
        <dbReference type="Proteomes" id="UP000183413"/>
    </source>
</evidence>
<accession>A0A1I5VFG5</accession>
<dbReference type="GO" id="GO:0005524">
    <property type="term" value="F:ATP binding"/>
    <property type="evidence" value="ECO:0007669"/>
    <property type="project" value="UniProtKB-UniRule"/>
</dbReference>
<dbReference type="STRING" id="1993.SAMN04489713_121111"/>
<evidence type="ECO:0000313" key="3">
    <source>
        <dbReference type="EMBL" id="SFQ06219.1"/>
    </source>
</evidence>
<reference evidence="3 4" key="1">
    <citation type="submission" date="2016-10" db="EMBL/GenBank/DDBJ databases">
        <authorList>
            <person name="de Groot N.N."/>
        </authorList>
    </citation>
    <scope>NUCLEOTIDE SEQUENCE [LARGE SCALE GENOMIC DNA]</scope>
    <source>
        <strain evidence="3 4">DSM 43067</strain>
    </source>
</reference>
<dbReference type="GO" id="GO:0005737">
    <property type="term" value="C:cytoplasm"/>
    <property type="evidence" value="ECO:0007669"/>
    <property type="project" value="TreeGrafter"/>
</dbReference>
<feature type="domain" description="ATP-grasp" evidence="2">
    <location>
        <begin position="96"/>
        <end position="143"/>
    </location>
</feature>
<dbReference type="Gene3D" id="3.30.470.20">
    <property type="entry name" value="ATP-grasp fold, B domain"/>
    <property type="match status" value="1"/>
</dbReference>
<dbReference type="GO" id="GO:0009432">
    <property type="term" value="P:SOS response"/>
    <property type="evidence" value="ECO:0007669"/>
    <property type="project" value="TreeGrafter"/>
</dbReference>
<dbReference type="PANTHER" id="PTHR21621:SF0">
    <property type="entry name" value="BETA-CITRYLGLUTAMATE SYNTHASE B-RELATED"/>
    <property type="match status" value="1"/>
</dbReference>
<dbReference type="EMBL" id="FOVH01000021">
    <property type="protein sequence ID" value="SFQ06219.1"/>
    <property type="molecule type" value="Genomic_DNA"/>
</dbReference>
<dbReference type="PANTHER" id="PTHR21621">
    <property type="entry name" value="RIBOSOMAL PROTEIN S6 MODIFICATION PROTEIN"/>
    <property type="match status" value="1"/>
</dbReference>
<organism evidence="3 4">
    <name type="scientific">Actinomadura madurae</name>
    <dbReference type="NCBI Taxonomy" id="1993"/>
    <lineage>
        <taxon>Bacteria</taxon>
        <taxon>Bacillati</taxon>
        <taxon>Actinomycetota</taxon>
        <taxon>Actinomycetes</taxon>
        <taxon>Streptosporangiales</taxon>
        <taxon>Thermomonosporaceae</taxon>
        <taxon>Actinomadura</taxon>
    </lineage>
</organism>
<gene>
    <name evidence="3" type="ORF">SAMN04489713_121111</name>
</gene>
<dbReference type="RefSeq" id="WP_143118790.1">
    <property type="nucleotide sequence ID" value="NZ_FOVH01000021.1"/>
</dbReference>
<dbReference type="InterPro" id="IPR011761">
    <property type="entry name" value="ATP-grasp"/>
</dbReference>